<dbReference type="PROSITE" id="PS00409">
    <property type="entry name" value="PROKAR_NTER_METHYL"/>
    <property type="match status" value="1"/>
</dbReference>
<dbReference type="PANTHER" id="PTHR30093">
    <property type="entry name" value="GENERAL SECRETION PATHWAY PROTEIN G"/>
    <property type="match status" value="1"/>
</dbReference>
<protein>
    <submittedName>
        <fullName evidence="10">Type IV pilus assembly protein PilA</fullName>
    </submittedName>
</protein>
<reference evidence="10 11" key="1">
    <citation type="submission" date="2023-07" db="EMBL/GenBank/DDBJ databases">
        <title>Genomic Encyclopedia of Type Strains, Phase IV (KMG-IV): sequencing the most valuable type-strain genomes for metagenomic binning, comparative biology and taxonomic classification.</title>
        <authorList>
            <person name="Goeker M."/>
        </authorList>
    </citation>
    <scope>NUCLEOTIDE SEQUENCE [LARGE SCALE GENOMIC DNA]</scope>
    <source>
        <strain evidence="10 11">NIO-1023</strain>
    </source>
</reference>
<gene>
    <name evidence="10" type="ORF">QO006_001235</name>
</gene>
<organism evidence="10 11">
    <name type="scientific">Deinococcus enclensis</name>
    <dbReference type="NCBI Taxonomy" id="1049582"/>
    <lineage>
        <taxon>Bacteria</taxon>
        <taxon>Thermotogati</taxon>
        <taxon>Deinococcota</taxon>
        <taxon>Deinococci</taxon>
        <taxon>Deinococcales</taxon>
        <taxon>Deinococcaceae</taxon>
        <taxon>Deinococcus</taxon>
    </lineage>
</organism>
<evidence type="ECO:0000256" key="7">
    <source>
        <dbReference type="ARBA" id="ARBA00023136"/>
    </source>
</evidence>
<keyword evidence="8" id="KW-0998">Cell outer membrane</keyword>
<proteinExistence type="predicted"/>
<dbReference type="EMBL" id="JAURUR010000002">
    <property type="protein sequence ID" value="MDP9763818.1"/>
    <property type="molecule type" value="Genomic_DNA"/>
</dbReference>
<dbReference type="SUPFAM" id="SSF54523">
    <property type="entry name" value="Pili subunits"/>
    <property type="match status" value="1"/>
</dbReference>
<name>A0ABT9MB67_9DEIO</name>
<keyword evidence="3" id="KW-0488">Methylation</keyword>
<dbReference type="Pfam" id="PF07963">
    <property type="entry name" value="N_methyl"/>
    <property type="match status" value="1"/>
</dbReference>
<dbReference type="InterPro" id="IPR045584">
    <property type="entry name" value="Pilin-like"/>
</dbReference>
<comment type="subcellular location">
    <subcellularLocation>
        <location evidence="1">Cell outer membrane</location>
        <topology evidence="1">Single-pass membrane protein</topology>
    </subcellularLocation>
    <subcellularLocation>
        <location evidence="2">Periplasm</location>
    </subcellularLocation>
</comment>
<sequence length="134" mass="14189">MTHSNQGFTLLELLVVIAIIGILSAVLIPNLMTARSTATARAGQGHSANVYKALIAYMAEDPQRTPTTLASDYGTDCTGQINPDSIHPYGWTAAPLGVDTCEIVTTPTAFAVNVTMNTSGQSKKFQNGREVASF</sequence>
<evidence type="ECO:0000256" key="3">
    <source>
        <dbReference type="ARBA" id="ARBA00022481"/>
    </source>
</evidence>
<keyword evidence="7 9" id="KW-0472">Membrane</keyword>
<evidence type="ECO:0000256" key="4">
    <source>
        <dbReference type="ARBA" id="ARBA00022692"/>
    </source>
</evidence>
<dbReference type="Gene3D" id="3.30.700.10">
    <property type="entry name" value="Glycoprotein, Type 4 Pilin"/>
    <property type="match status" value="1"/>
</dbReference>
<feature type="transmembrane region" description="Helical" evidence="9">
    <location>
        <begin position="6"/>
        <end position="28"/>
    </location>
</feature>
<accession>A0ABT9MB67</accession>
<comment type="caution">
    <text evidence="10">The sequence shown here is derived from an EMBL/GenBank/DDBJ whole genome shotgun (WGS) entry which is preliminary data.</text>
</comment>
<keyword evidence="11" id="KW-1185">Reference proteome</keyword>
<dbReference type="RefSeq" id="WP_307464937.1">
    <property type="nucleotide sequence ID" value="NZ_JAURUR010000002.1"/>
</dbReference>
<evidence type="ECO:0000256" key="5">
    <source>
        <dbReference type="ARBA" id="ARBA00022764"/>
    </source>
</evidence>
<keyword evidence="5" id="KW-0574">Periplasm</keyword>
<evidence type="ECO:0000256" key="1">
    <source>
        <dbReference type="ARBA" id="ARBA00004203"/>
    </source>
</evidence>
<dbReference type="Proteomes" id="UP001232163">
    <property type="component" value="Unassembled WGS sequence"/>
</dbReference>
<evidence type="ECO:0000313" key="11">
    <source>
        <dbReference type="Proteomes" id="UP001232163"/>
    </source>
</evidence>
<evidence type="ECO:0000256" key="2">
    <source>
        <dbReference type="ARBA" id="ARBA00004418"/>
    </source>
</evidence>
<keyword evidence="4 9" id="KW-0812">Transmembrane</keyword>
<evidence type="ECO:0000256" key="8">
    <source>
        <dbReference type="ARBA" id="ARBA00023237"/>
    </source>
</evidence>
<evidence type="ECO:0000256" key="9">
    <source>
        <dbReference type="SAM" id="Phobius"/>
    </source>
</evidence>
<dbReference type="InterPro" id="IPR012902">
    <property type="entry name" value="N_methyl_site"/>
</dbReference>
<keyword evidence="6 9" id="KW-1133">Transmembrane helix</keyword>
<dbReference type="PANTHER" id="PTHR30093:SF44">
    <property type="entry name" value="TYPE II SECRETION SYSTEM CORE PROTEIN G"/>
    <property type="match status" value="1"/>
</dbReference>
<evidence type="ECO:0000313" key="10">
    <source>
        <dbReference type="EMBL" id="MDP9763818.1"/>
    </source>
</evidence>
<evidence type="ECO:0000256" key="6">
    <source>
        <dbReference type="ARBA" id="ARBA00022989"/>
    </source>
</evidence>
<dbReference type="NCBIfam" id="TIGR02532">
    <property type="entry name" value="IV_pilin_GFxxxE"/>
    <property type="match status" value="1"/>
</dbReference>